<proteinExistence type="predicted"/>
<accession>A0A075AYQ7</accession>
<dbReference type="HOGENOM" id="CLU_811705_0_0_1"/>
<gene>
    <name evidence="6" type="ORF">O9G_003823</name>
</gene>
<evidence type="ECO:0000256" key="2">
    <source>
        <dbReference type="ARBA" id="ARBA00022771"/>
    </source>
</evidence>
<feature type="domain" description="RanBP2-type" evidence="5">
    <location>
        <begin position="83"/>
        <end position="102"/>
    </location>
</feature>
<dbReference type="GO" id="GO:0008270">
    <property type="term" value="F:zinc ion binding"/>
    <property type="evidence" value="ECO:0007669"/>
    <property type="project" value="UniProtKB-KW"/>
</dbReference>
<dbReference type="InterPro" id="IPR001876">
    <property type="entry name" value="Znf_RanBP2"/>
</dbReference>
<feature type="region of interest" description="Disordered" evidence="4">
    <location>
        <begin position="1"/>
        <end position="39"/>
    </location>
</feature>
<dbReference type="EMBL" id="KE560844">
    <property type="protein sequence ID" value="EPZ35412.1"/>
    <property type="molecule type" value="Genomic_DNA"/>
</dbReference>
<dbReference type="Proteomes" id="UP000030755">
    <property type="component" value="Unassembled WGS sequence"/>
</dbReference>
<keyword evidence="1" id="KW-0479">Metal-binding</keyword>
<dbReference type="SMART" id="SM00547">
    <property type="entry name" value="ZnF_RBZ"/>
    <property type="match status" value="1"/>
</dbReference>
<organism evidence="6 7">
    <name type="scientific">Rozella allomycis (strain CSF55)</name>
    <dbReference type="NCBI Taxonomy" id="988480"/>
    <lineage>
        <taxon>Eukaryota</taxon>
        <taxon>Fungi</taxon>
        <taxon>Fungi incertae sedis</taxon>
        <taxon>Cryptomycota</taxon>
        <taxon>Cryptomycota incertae sedis</taxon>
        <taxon>Rozella</taxon>
    </lineage>
</organism>
<sequence length="342" mass="38575">MNSPFSVKNSFEKGSGNFGNSKESLSRSAQRRVQKVEKRASKNLSARIKIKNPISFNFFKEESKSWTLDGQNKESVNKDTQDWTCKHCLVSNPVNVKVCLCCNSSSLPKDLKICICGNINRLTEPFCLKCQRKNEFFDESMLIKTTKADTVQTDNAKIVNVSTEKQVIGSEKPIIASEKPGFQNFNDKNKTNLPKKDNIMVMQPLSTNNFQSKNTDLPVIEKTSPQISNFFKANHVPERQNNTIYLKEAKTTSMVAAPCIDLEKADSESVVSLSIHSDVENYIDCQESIVKENIDIVTTKDDMEYKAMPEFTFTASKESLDNGINFLIEKYGDVSPILINFQ</sequence>
<feature type="compositionally biased region" description="Polar residues" evidence="4">
    <location>
        <begin position="18"/>
        <end position="28"/>
    </location>
</feature>
<dbReference type="AlphaFoldDB" id="A0A075AYQ7"/>
<evidence type="ECO:0000256" key="4">
    <source>
        <dbReference type="SAM" id="MobiDB-lite"/>
    </source>
</evidence>
<evidence type="ECO:0000259" key="5">
    <source>
        <dbReference type="PROSITE" id="PS01358"/>
    </source>
</evidence>
<protein>
    <submittedName>
        <fullName evidence="6">Zinc finger, RanBP2-type domain-containing protein</fullName>
    </submittedName>
</protein>
<evidence type="ECO:0000313" key="6">
    <source>
        <dbReference type="EMBL" id="EPZ35412.1"/>
    </source>
</evidence>
<evidence type="ECO:0000313" key="7">
    <source>
        <dbReference type="Proteomes" id="UP000030755"/>
    </source>
</evidence>
<name>A0A075AYQ7_ROZAC</name>
<evidence type="ECO:0000256" key="3">
    <source>
        <dbReference type="ARBA" id="ARBA00022833"/>
    </source>
</evidence>
<keyword evidence="7" id="KW-1185">Reference proteome</keyword>
<keyword evidence="3" id="KW-0862">Zinc</keyword>
<reference evidence="6 7" key="1">
    <citation type="journal article" date="2013" name="Curr. Biol.">
        <title>Shared signatures of parasitism and phylogenomics unite Cryptomycota and microsporidia.</title>
        <authorList>
            <person name="James T.Y."/>
            <person name="Pelin A."/>
            <person name="Bonen L."/>
            <person name="Ahrendt S."/>
            <person name="Sain D."/>
            <person name="Corradi N."/>
            <person name="Stajich J.E."/>
        </authorList>
    </citation>
    <scope>NUCLEOTIDE SEQUENCE [LARGE SCALE GENOMIC DNA]</scope>
    <source>
        <strain evidence="6 7">CSF55</strain>
    </source>
</reference>
<keyword evidence="2" id="KW-0863">Zinc-finger</keyword>
<dbReference type="PROSITE" id="PS01358">
    <property type="entry name" value="ZF_RANBP2_1"/>
    <property type="match status" value="1"/>
</dbReference>
<evidence type="ECO:0000256" key="1">
    <source>
        <dbReference type="ARBA" id="ARBA00022723"/>
    </source>
</evidence>